<gene>
    <name evidence="1" type="ORF">D6D85_12665</name>
</gene>
<evidence type="ECO:0000313" key="2">
    <source>
        <dbReference type="Proteomes" id="UP000277582"/>
    </source>
</evidence>
<protein>
    <submittedName>
        <fullName evidence="1">Uncharacterized protein</fullName>
    </submittedName>
</protein>
<dbReference type="AlphaFoldDB" id="A0A429GG33"/>
<comment type="caution">
    <text evidence="1">The sequence shown here is derived from an EMBL/GenBank/DDBJ whole genome shotgun (WGS) entry which is preliminary data.</text>
</comment>
<dbReference type="RefSeq" id="WP_125672324.1">
    <property type="nucleotide sequence ID" value="NZ_RCOS01000141.1"/>
</dbReference>
<proteinExistence type="predicted"/>
<reference evidence="1 2" key="1">
    <citation type="submission" date="2018-10" db="EMBL/GenBank/DDBJ databases">
        <title>Co-occurring genomic capacity for anaerobic methane metabolism and dissimilatory sulfite reduction discovered in the Korarchaeota.</title>
        <authorList>
            <person name="Mckay L.J."/>
            <person name="Dlakic M."/>
            <person name="Fields M.W."/>
            <person name="Delmont T.O."/>
            <person name="Eren A.M."/>
            <person name="Jay Z.J."/>
            <person name="Klingelsmith K.B."/>
            <person name="Rusch D.B."/>
            <person name="Inskeep W.P."/>
        </authorList>
    </citation>
    <scope>NUCLEOTIDE SEQUENCE [LARGE SCALE GENOMIC DNA]</scope>
    <source>
        <strain evidence="1 2">MDKW</strain>
    </source>
</reference>
<dbReference type="Proteomes" id="UP000277582">
    <property type="component" value="Unassembled WGS sequence"/>
</dbReference>
<dbReference type="EMBL" id="RCOS01000141">
    <property type="protein sequence ID" value="RSN72717.1"/>
    <property type="molecule type" value="Genomic_DNA"/>
</dbReference>
<sequence>MKEIWRILVAMVLFIAVLILPALVHKLSYIPHFEVKSVRLVNDYGIPSFRISFNTSDYPIYFYLLTPEGERIDFLDVIGPMANPDNAIDLHLIPCCNYTNIIGPKKYVIKAYYENKELWSSVFEVKGAKANLKIADVEFNASSELSLRRITLEIKNEGDVSLRLEDLKLYLDYSCEPFAISPSTPAHDDILSVPPGNSSRVNIHLSSFISSKHLDEEHRIVVMLPRIAEASYIIKPLKPELRIRSVGVRQSPEGLYMDNITLTILNTWNYPINIKWLELYVNGKPASYWIPSATMINPGEERNLTLYISSMRTQLPVMVSAKLGGVEVFYLYKG</sequence>
<accession>A0A429GG33</accession>
<name>A0A429GG33_9CREN</name>
<keyword evidence="2" id="KW-1185">Reference proteome</keyword>
<evidence type="ECO:0000313" key="1">
    <source>
        <dbReference type="EMBL" id="RSN72717.1"/>
    </source>
</evidence>
<organism evidence="1 2">
    <name type="scientific">Candidatus Methanodesulfokora washburnensis</name>
    <dbReference type="NCBI Taxonomy" id="2478471"/>
    <lineage>
        <taxon>Archaea</taxon>
        <taxon>Thermoproteota</taxon>
        <taxon>Candidatus Korarchaeia</taxon>
        <taxon>Candidatus Korarchaeia incertae sedis</taxon>
        <taxon>Candidatus Methanodesulfokora</taxon>
    </lineage>
</organism>